<dbReference type="PANTHER" id="PTHR30160">
    <property type="entry name" value="TETRAACYLDISACCHARIDE 4'-KINASE-RELATED"/>
    <property type="match status" value="1"/>
</dbReference>
<proteinExistence type="inferred from homology"/>
<comment type="catalytic activity">
    <reaction evidence="5">
        <text>an L-alpha-D-Hep-(1-&gt;5)-[alpha-Kdo-(2-&gt;4)]-alpha-Kdo-(2-&gt;6)-lipid A + ADP-L-glycero-beta-D-manno-heptose = an L-alpha-D-Hep-(1-&gt;3)-L-alpha-D-Hep-(1-&gt;5)-[alpha-Kdo-(2-&gt;4)]-alpha-Kdo-(2-&gt;6)-lipid A + ADP + H(+)</text>
        <dbReference type="Rhea" id="RHEA:74071"/>
        <dbReference type="ChEBI" id="CHEBI:15378"/>
        <dbReference type="ChEBI" id="CHEBI:61506"/>
        <dbReference type="ChEBI" id="CHEBI:193068"/>
        <dbReference type="ChEBI" id="CHEBI:193069"/>
        <dbReference type="ChEBI" id="CHEBI:456216"/>
        <dbReference type="EC" id="2.4.99.24"/>
    </reaction>
</comment>
<evidence type="ECO:0000313" key="10">
    <source>
        <dbReference type="EMBL" id="TCK71037.1"/>
    </source>
</evidence>
<evidence type="ECO:0000256" key="8">
    <source>
        <dbReference type="ARBA" id="ARBA00068992"/>
    </source>
</evidence>
<dbReference type="GO" id="GO:0008713">
    <property type="term" value="F:ADP-heptose-lipopolysaccharide heptosyltransferase activity"/>
    <property type="evidence" value="ECO:0007669"/>
    <property type="project" value="UniProtKB-EC"/>
</dbReference>
<evidence type="ECO:0000256" key="4">
    <source>
        <dbReference type="ARBA" id="ARBA00044042"/>
    </source>
</evidence>
<evidence type="ECO:0000313" key="11">
    <source>
        <dbReference type="Proteomes" id="UP000295496"/>
    </source>
</evidence>
<dbReference type="NCBIfam" id="TIGR02195">
    <property type="entry name" value="heptsyl_trn_II"/>
    <property type="match status" value="2"/>
</dbReference>
<reference evidence="10 11" key="1">
    <citation type="submission" date="2019-03" db="EMBL/GenBank/DDBJ databases">
        <title>Genomic Encyclopedia of Type Strains, Phase IV (KMG-IV): sequencing the most valuable type-strain genomes for metagenomic binning, comparative biology and taxonomic classification.</title>
        <authorList>
            <person name="Goeker M."/>
        </authorList>
    </citation>
    <scope>NUCLEOTIDE SEQUENCE [LARGE SCALE GENOMIC DNA]</scope>
    <source>
        <strain evidence="10 11">DSM 10053</strain>
    </source>
</reference>
<evidence type="ECO:0000256" key="5">
    <source>
        <dbReference type="ARBA" id="ARBA00047503"/>
    </source>
</evidence>
<dbReference type="FunFam" id="3.40.50.2000:FF:000023">
    <property type="entry name" value="ADP-heptose--LPS heptosyltransferase II"/>
    <property type="match status" value="1"/>
</dbReference>
<keyword evidence="1" id="KW-0328">Glycosyltransferase</keyword>
<dbReference type="FunFam" id="3.40.50.2000:FF:000022">
    <property type="entry name" value="ADP-heptose--LPS heptosyltransferase II"/>
    <property type="match status" value="1"/>
</dbReference>
<comment type="function">
    <text evidence="6">Glycosyltransferase involved in the biosynthesis of the core oligosaccharide region of lipooligosaccharide (LOS). Catalyzes the addition of a heptose unit to the heptosyl-Kdo2-lipid A module.</text>
</comment>
<dbReference type="Pfam" id="PF01075">
    <property type="entry name" value="Glyco_transf_9"/>
    <property type="match status" value="1"/>
</dbReference>
<evidence type="ECO:0000256" key="6">
    <source>
        <dbReference type="ARBA" id="ARBA00055016"/>
    </source>
</evidence>
<dbReference type="InterPro" id="IPR051199">
    <property type="entry name" value="LPS_LOS_Heptosyltrfase"/>
</dbReference>
<evidence type="ECO:0000256" key="7">
    <source>
        <dbReference type="ARBA" id="ARBA00060705"/>
    </source>
</evidence>
<dbReference type="CDD" id="cd03789">
    <property type="entry name" value="GT9_LPS_heptosyltransferase"/>
    <property type="match status" value="1"/>
</dbReference>
<dbReference type="EMBL" id="SMGJ01000001">
    <property type="protein sequence ID" value="TCK71037.1"/>
    <property type="molecule type" value="Genomic_DNA"/>
</dbReference>
<dbReference type="InterPro" id="IPR011910">
    <property type="entry name" value="RfaF"/>
</dbReference>
<dbReference type="RefSeq" id="WP_132299463.1">
    <property type="nucleotide sequence ID" value="NZ_CP170642.1"/>
</dbReference>
<dbReference type="Proteomes" id="UP000295496">
    <property type="component" value="Unassembled WGS sequence"/>
</dbReference>
<accession>A0A4R1L1W9</accession>
<evidence type="ECO:0000256" key="3">
    <source>
        <dbReference type="ARBA" id="ARBA00043995"/>
    </source>
</evidence>
<dbReference type="AlphaFoldDB" id="A0A4R1L1W9"/>
<dbReference type="GO" id="GO:0009244">
    <property type="term" value="P:lipopolysaccharide core region biosynthetic process"/>
    <property type="evidence" value="ECO:0007669"/>
    <property type="project" value="TreeGrafter"/>
</dbReference>
<dbReference type="SUPFAM" id="SSF53756">
    <property type="entry name" value="UDP-Glycosyltransferase/glycogen phosphorylase"/>
    <property type="match status" value="2"/>
</dbReference>
<protein>
    <recommendedName>
        <fullName evidence="8">Lipooligosaccharide heptosyltransferase 2</fullName>
        <ecNumber evidence="4">2.4.99.24</ecNumber>
    </recommendedName>
    <alternativeName>
        <fullName evidence="9">ADP-heptose:lipooligosaccharide heptosyltransferase II</fullName>
    </alternativeName>
</protein>
<keyword evidence="2 10" id="KW-0808">Transferase</keyword>
<gene>
    <name evidence="10" type="ORF">EV692_0090</name>
</gene>
<comment type="caution">
    <text evidence="10">The sequence shown here is derived from an EMBL/GenBank/DDBJ whole genome shotgun (WGS) entry which is preliminary data.</text>
</comment>
<keyword evidence="11" id="KW-1185">Reference proteome</keyword>
<name>A0A4R1L1W9_9PAST</name>
<comment type="similarity">
    <text evidence="3">Belongs to the glycosyltransferase 9 family.</text>
</comment>
<comment type="pathway">
    <text evidence="7">Bacterial outer membrane biogenesis; LOS core biosynthesis.</text>
</comment>
<sequence>MNILIIAPSWVGDMMMSHSLYQTLKQQYPDCQIDVLAPNWCKPLLARMPEVRQALTMPIGHGAFSLGERYKIGKSLRNQYDLAIVLPNSLKSAFIPLFAKIPVRRGWKGESRYCLLNDLRSNKHDYPMMVQRYVALGYEKGKIPTAQNLNIPTPYLTVDESAVQKTKEILLTIPNGIVRGFAPVASNVEIPTEFSTAQFALAENRPAIGFCPGAEFGPAKRWPHYHYAKLAERLIEQGYSIRLFGSNKDVEVGEQIRLSLPESLQHYCVNLAGQTELNQAVDLIADCTAMVTNDSGLMHIAAAVGRPLVAVYGPTSPEYTPPLSDKAVIIRLIKGGLIKIRKGADSAEGYHQSLIDITPEMVLEKLMPLLAN</sequence>
<dbReference type="GO" id="GO:0005829">
    <property type="term" value="C:cytosol"/>
    <property type="evidence" value="ECO:0007669"/>
    <property type="project" value="TreeGrafter"/>
</dbReference>
<dbReference type="InterPro" id="IPR002201">
    <property type="entry name" value="Glyco_trans_9"/>
</dbReference>
<evidence type="ECO:0000256" key="1">
    <source>
        <dbReference type="ARBA" id="ARBA00022676"/>
    </source>
</evidence>
<dbReference type="Gene3D" id="3.40.50.2000">
    <property type="entry name" value="Glycogen Phosphorylase B"/>
    <property type="match status" value="2"/>
</dbReference>
<dbReference type="PANTHER" id="PTHR30160:SF7">
    <property type="entry name" value="ADP-HEPTOSE--LPS HEPTOSYLTRANSFERASE 2"/>
    <property type="match status" value="1"/>
</dbReference>
<evidence type="ECO:0000256" key="2">
    <source>
        <dbReference type="ARBA" id="ARBA00022679"/>
    </source>
</evidence>
<organism evidence="10 11">
    <name type="scientific">Lonepinella koalarum</name>
    <dbReference type="NCBI Taxonomy" id="53417"/>
    <lineage>
        <taxon>Bacteria</taxon>
        <taxon>Pseudomonadati</taxon>
        <taxon>Pseudomonadota</taxon>
        <taxon>Gammaproteobacteria</taxon>
        <taxon>Pasteurellales</taxon>
        <taxon>Pasteurellaceae</taxon>
        <taxon>Lonepinella</taxon>
    </lineage>
</organism>
<dbReference type="EC" id="2.4.99.24" evidence="4"/>
<evidence type="ECO:0000256" key="9">
    <source>
        <dbReference type="ARBA" id="ARBA00075790"/>
    </source>
</evidence>